<evidence type="ECO:0000256" key="4">
    <source>
        <dbReference type="ARBA" id="ARBA00022989"/>
    </source>
</evidence>
<comment type="similarity">
    <text evidence="2">Belongs to the autoinducer-2 exporter (AI-2E) (TC 2.A.86) family.</text>
</comment>
<dbReference type="InterPro" id="IPR002549">
    <property type="entry name" value="AI-2E-like"/>
</dbReference>
<keyword evidence="5 6" id="KW-0472">Membrane</keyword>
<name>A0A150F2Z9_9BACI</name>
<dbReference type="InterPro" id="IPR014227">
    <property type="entry name" value="YtvI-like"/>
</dbReference>
<feature type="transmembrane region" description="Helical" evidence="6">
    <location>
        <begin position="34"/>
        <end position="53"/>
    </location>
</feature>
<dbReference type="PANTHER" id="PTHR21716">
    <property type="entry name" value="TRANSMEMBRANE PROTEIN"/>
    <property type="match status" value="1"/>
</dbReference>
<keyword evidence="3 6" id="KW-0812">Transmembrane</keyword>
<feature type="transmembrane region" description="Helical" evidence="6">
    <location>
        <begin position="288"/>
        <end position="305"/>
    </location>
</feature>
<keyword evidence="8" id="KW-1185">Reference proteome</keyword>
<dbReference type="EMBL" id="LSBA01000037">
    <property type="protein sequence ID" value="KXZ13678.1"/>
    <property type="molecule type" value="Genomic_DNA"/>
</dbReference>
<dbReference type="STRING" id="1793963.AXI58_03995"/>
<accession>A0A150F2Z9</accession>
<dbReference type="GO" id="GO:0016020">
    <property type="term" value="C:membrane"/>
    <property type="evidence" value="ECO:0007669"/>
    <property type="project" value="UniProtKB-SubCell"/>
</dbReference>
<feature type="transmembrane region" description="Helical" evidence="6">
    <location>
        <begin position="325"/>
        <end position="350"/>
    </location>
</feature>
<gene>
    <name evidence="7" type="ORF">AXI58_03995</name>
</gene>
<comment type="subcellular location">
    <subcellularLocation>
        <location evidence="1">Membrane</location>
        <topology evidence="1">Multi-pass membrane protein</topology>
    </subcellularLocation>
</comment>
<dbReference type="AlphaFoldDB" id="A0A150F2Z9"/>
<dbReference type="RefSeq" id="WP_061523078.1">
    <property type="nucleotide sequence ID" value="NZ_JARLZY010000010.1"/>
</dbReference>
<sequence length="371" mass="40355">MNPQYATIFFRTLFVLAVAGGALAAGYASFPLTYPFLIALILSSAIIPFVDWLDRLTGMPRSVNTVIVLAFFLLLLLGAATFLVAEIISGTAYLAKTLPPHISAFITYCEELFTSRIQPLYHELTVLFNGLETKQQASIVTHIQTLGDTAAKNAGLMLSHLLEMVPKLFAVLPNTAAVFIFSLLATFFITKDWHKLKTLLHSILPERVSANGKAVLGELKKAMAGFIKAQAVLVLFTMIIVFIGLFLLHIEHAATIAFFIGLVDLLPYLGAGSVFVPWIIYLSITGQLPQAIGIGILYIVVLIQRQLTEPKILSKSIGIDPLATLIALFAGFKLFGFLGLAAGPALLVFIQAFITTGALKEIWAYITIQSK</sequence>
<evidence type="ECO:0000313" key="8">
    <source>
        <dbReference type="Proteomes" id="UP000075430"/>
    </source>
</evidence>
<comment type="caution">
    <text evidence="7">The sequence shown here is derived from an EMBL/GenBank/DDBJ whole genome shotgun (WGS) entry which is preliminary data.</text>
</comment>
<proteinExistence type="inferred from homology"/>
<dbReference type="NCBIfam" id="TIGR02872">
    <property type="entry name" value="spore_ytvI"/>
    <property type="match status" value="1"/>
</dbReference>
<reference evidence="8" key="1">
    <citation type="submission" date="2016-02" db="EMBL/GenBank/DDBJ databases">
        <authorList>
            <person name="Dunlap C."/>
        </authorList>
    </citation>
    <scope>NUCLEOTIDE SEQUENCE [LARGE SCALE GENOMIC DNA]</scope>
    <source>
        <strain evidence="8">NRRL B-41092</strain>
    </source>
</reference>
<dbReference type="Proteomes" id="UP000075430">
    <property type="component" value="Unassembled WGS sequence"/>
</dbReference>
<evidence type="ECO:0000256" key="3">
    <source>
        <dbReference type="ARBA" id="ARBA00022692"/>
    </source>
</evidence>
<feature type="transmembrane region" description="Helical" evidence="6">
    <location>
        <begin position="168"/>
        <end position="189"/>
    </location>
</feature>
<keyword evidence="4 6" id="KW-1133">Transmembrane helix</keyword>
<dbReference type="OrthoDB" id="9774361at2"/>
<dbReference type="PANTHER" id="PTHR21716:SF68">
    <property type="entry name" value="TRANSPORT PROTEIN YTVI-RELATED"/>
    <property type="match status" value="1"/>
</dbReference>
<evidence type="ECO:0000256" key="1">
    <source>
        <dbReference type="ARBA" id="ARBA00004141"/>
    </source>
</evidence>
<evidence type="ECO:0000313" key="7">
    <source>
        <dbReference type="EMBL" id="KXZ13678.1"/>
    </source>
</evidence>
<feature type="transmembrane region" description="Helical" evidence="6">
    <location>
        <begin position="231"/>
        <end position="250"/>
    </location>
</feature>
<feature type="transmembrane region" description="Helical" evidence="6">
    <location>
        <begin position="65"/>
        <end position="88"/>
    </location>
</feature>
<evidence type="ECO:0000256" key="5">
    <source>
        <dbReference type="ARBA" id="ARBA00023136"/>
    </source>
</evidence>
<dbReference type="GO" id="GO:0055085">
    <property type="term" value="P:transmembrane transport"/>
    <property type="evidence" value="ECO:0007669"/>
    <property type="project" value="TreeGrafter"/>
</dbReference>
<feature type="transmembrane region" description="Helical" evidence="6">
    <location>
        <begin position="256"/>
        <end position="281"/>
    </location>
</feature>
<dbReference type="Pfam" id="PF01594">
    <property type="entry name" value="AI-2E_transport"/>
    <property type="match status" value="1"/>
</dbReference>
<evidence type="ECO:0000256" key="2">
    <source>
        <dbReference type="ARBA" id="ARBA00009773"/>
    </source>
</evidence>
<evidence type="ECO:0000256" key="6">
    <source>
        <dbReference type="SAM" id="Phobius"/>
    </source>
</evidence>
<organism evidence="7 8">
    <name type="scientific">Bacillus nakamurai</name>
    <dbReference type="NCBI Taxonomy" id="1793963"/>
    <lineage>
        <taxon>Bacteria</taxon>
        <taxon>Bacillati</taxon>
        <taxon>Bacillota</taxon>
        <taxon>Bacilli</taxon>
        <taxon>Bacillales</taxon>
        <taxon>Bacillaceae</taxon>
        <taxon>Bacillus</taxon>
    </lineage>
</organism>
<protein>
    <submittedName>
        <fullName evidence="7">Sporulation integral membrane protein YtvI</fullName>
    </submittedName>
</protein>